<evidence type="ECO:0000313" key="4">
    <source>
        <dbReference type="EMBL" id="BCM23757.1"/>
    </source>
</evidence>
<gene>
    <name evidence="4" type="ORF">ZMTM_00160</name>
</gene>
<reference evidence="4" key="1">
    <citation type="journal article" date="2021" name="Arch. Microbiol.">
        <title>Methyloradius palustris gen. nov., sp. nov., a methanol-oxidizing bacterium isolated from snow.</title>
        <authorList>
            <person name="Miyadera T."/>
            <person name="Kojima H."/>
            <person name="Fukui M."/>
        </authorList>
    </citation>
    <scope>NUCLEOTIDE SEQUENCE</scope>
    <source>
        <strain evidence="4">Zm11</strain>
    </source>
</reference>
<evidence type="ECO:0000256" key="2">
    <source>
        <dbReference type="ARBA" id="ARBA00022729"/>
    </source>
</evidence>
<dbReference type="InterPro" id="IPR024930">
    <property type="entry name" value="Skp_dom_sf"/>
</dbReference>
<dbReference type="PANTHER" id="PTHR35089:SF1">
    <property type="entry name" value="CHAPERONE PROTEIN SKP"/>
    <property type="match status" value="1"/>
</dbReference>
<dbReference type="GO" id="GO:0051082">
    <property type="term" value="F:unfolded protein binding"/>
    <property type="evidence" value="ECO:0007669"/>
    <property type="project" value="InterPro"/>
</dbReference>
<dbReference type="Proteomes" id="UP000826722">
    <property type="component" value="Chromosome"/>
</dbReference>
<feature type="compositionally biased region" description="Basic and acidic residues" evidence="3">
    <location>
        <begin position="42"/>
        <end position="59"/>
    </location>
</feature>
<dbReference type="GO" id="GO:0050821">
    <property type="term" value="P:protein stabilization"/>
    <property type="evidence" value="ECO:0007669"/>
    <property type="project" value="TreeGrafter"/>
</dbReference>
<protein>
    <submittedName>
        <fullName evidence="4">Outer membrane protein chaperone</fullName>
    </submittedName>
</protein>
<keyword evidence="5" id="KW-1185">Reference proteome</keyword>
<dbReference type="SMART" id="SM00935">
    <property type="entry name" value="OmpH"/>
    <property type="match status" value="1"/>
</dbReference>
<comment type="similarity">
    <text evidence="1">Belongs to the Skp family.</text>
</comment>
<dbReference type="EMBL" id="AP024110">
    <property type="protein sequence ID" value="BCM23757.1"/>
    <property type="molecule type" value="Genomic_DNA"/>
</dbReference>
<dbReference type="GO" id="GO:0005829">
    <property type="term" value="C:cytosol"/>
    <property type="evidence" value="ECO:0007669"/>
    <property type="project" value="TreeGrafter"/>
</dbReference>
<proteinExistence type="inferred from homology"/>
<dbReference type="SUPFAM" id="SSF111384">
    <property type="entry name" value="OmpH-like"/>
    <property type="match status" value="1"/>
</dbReference>
<evidence type="ECO:0000313" key="5">
    <source>
        <dbReference type="Proteomes" id="UP000826722"/>
    </source>
</evidence>
<name>A0A8D5JXH3_9PROT</name>
<dbReference type="PIRSF" id="PIRSF002094">
    <property type="entry name" value="OMP26_Skp"/>
    <property type="match status" value="1"/>
</dbReference>
<dbReference type="Pfam" id="PF03938">
    <property type="entry name" value="OmpH"/>
    <property type="match status" value="1"/>
</dbReference>
<evidence type="ECO:0000256" key="3">
    <source>
        <dbReference type="SAM" id="MobiDB-lite"/>
    </source>
</evidence>
<dbReference type="Gene3D" id="3.30.910.20">
    <property type="entry name" value="Skp domain"/>
    <property type="match status" value="1"/>
</dbReference>
<accession>A0A8D5JXH3</accession>
<feature type="region of interest" description="Disordered" evidence="3">
    <location>
        <begin position="42"/>
        <end position="65"/>
    </location>
</feature>
<keyword evidence="2" id="KW-0732">Signal</keyword>
<evidence type="ECO:0000256" key="1">
    <source>
        <dbReference type="ARBA" id="ARBA00009091"/>
    </source>
</evidence>
<dbReference type="InterPro" id="IPR005632">
    <property type="entry name" value="Chaperone_Skp"/>
</dbReference>
<dbReference type="AlphaFoldDB" id="A0A8D5JXH3"/>
<dbReference type="KEGG" id="mpau:ZMTM_00160"/>
<sequence>MGYVQIDKIMQSPISLEAGKKLQNEFSPRNADLDKLKKQIADKQASMDKDLATMSETDRRKRSQELSTMQIDFERKQRELSEDFNQRKNEEMSNLQDRVNKAVATVAANEGYDLIFYGSAAYVGKDADITDKIIKAINATNP</sequence>
<organism evidence="4 5">
    <name type="scientific">Methyloradius palustris</name>
    <dbReference type="NCBI Taxonomy" id="2778876"/>
    <lineage>
        <taxon>Bacteria</taxon>
        <taxon>Pseudomonadati</taxon>
        <taxon>Pseudomonadota</taxon>
        <taxon>Betaproteobacteria</taxon>
        <taxon>Nitrosomonadales</taxon>
        <taxon>Methylophilaceae</taxon>
        <taxon>Methyloradius</taxon>
    </lineage>
</organism>
<dbReference type="PANTHER" id="PTHR35089">
    <property type="entry name" value="CHAPERONE PROTEIN SKP"/>
    <property type="match status" value="1"/>
</dbReference>